<evidence type="ECO:0000313" key="1">
    <source>
        <dbReference type="EMBL" id="MYM92572.1"/>
    </source>
</evidence>
<organism evidence="1 2">
    <name type="scientific">Duganella vulcania</name>
    <dbReference type="NCBI Taxonomy" id="2692166"/>
    <lineage>
        <taxon>Bacteria</taxon>
        <taxon>Pseudomonadati</taxon>
        <taxon>Pseudomonadota</taxon>
        <taxon>Betaproteobacteria</taxon>
        <taxon>Burkholderiales</taxon>
        <taxon>Oxalobacteraceae</taxon>
        <taxon>Telluria group</taxon>
        <taxon>Duganella</taxon>
    </lineage>
</organism>
<name>A0A845GGM8_9BURK</name>
<sequence length="75" mass="8208">MTSTRNKPLAKPQRTLLTSLRANAQADCFSTPLAVSIELDVNEVPVARRLADKGMLRISETDDRQVYLTAAGLAH</sequence>
<evidence type="ECO:0000313" key="2">
    <source>
        <dbReference type="Proteomes" id="UP000447355"/>
    </source>
</evidence>
<accession>A0A845GGM8</accession>
<protein>
    <recommendedName>
        <fullName evidence="3">MarR family transcriptional regulator</fullName>
    </recommendedName>
</protein>
<evidence type="ECO:0008006" key="3">
    <source>
        <dbReference type="Google" id="ProtNLM"/>
    </source>
</evidence>
<proteinExistence type="predicted"/>
<dbReference type="EMBL" id="WWCX01000001">
    <property type="protein sequence ID" value="MYM92572.1"/>
    <property type="molecule type" value="Genomic_DNA"/>
</dbReference>
<comment type="caution">
    <text evidence="1">The sequence shown here is derived from an EMBL/GenBank/DDBJ whole genome shotgun (WGS) entry which is preliminary data.</text>
</comment>
<dbReference type="Proteomes" id="UP000447355">
    <property type="component" value="Unassembled WGS sequence"/>
</dbReference>
<dbReference type="AlphaFoldDB" id="A0A845GGM8"/>
<gene>
    <name evidence="1" type="ORF">GTP90_01710</name>
</gene>
<dbReference type="RefSeq" id="WP_161081833.1">
    <property type="nucleotide sequence ID" value="NZ_WWCX01000001.1"/>
</dbReference>
<reference evidence="1" key="1">
    <citation type="submission" date="2019-12" db="EMBL/GenBank/DDBJ databases">
        <title>Novel species isolated from a subtropical stream in China.</title>
        <authorList>
            <person name="Lu H."/>
        </authorList>
    </citation>
    <scope>NUCLEOTIDE SEQUENCE [LARGE SCALE GENOMIC DNA]</scope>
    <source>
        <strain evidence="1">FT81W</strain>
    </source>
</reference>